<dbReference type="FunFam" id="3.30.70.270:FF:000020">
    <property type="entry name" value="Transposon Tf2-6 polyprotein-like Protein"/>
    <property type="match status" value="1"/>
</dbReference>
<dbReference type="PANTHER" id="PTHR33064:SF37">
    <property type="entry name" value="RIBONUCLEASE H"/>
    <property type="match status" value="1"/>
</dbReference>
<dbReference type="PANTHER" id="PTHR33064">
    <property type="entry name" value="POL PROTEIN"/>
    <property type="match status" value="1"/>
</dbReference>
<dbReference type="EMBL" id="FUEG01000002">
    <property type="protein sequence ID" value="SJK99926.1"/>
    <property type="molecule type" value="Genomic_DNA"/>
</dbReference>
<evidence type="ECO:0000313" key="2">
    <source>
        <dbReference type="EMBL" id="SJK99926.1"/>
    </source>
</evidence>
<evidence type="ECO:0000259" key="1">
    <source>
        <dbReference type="Pfam" id="PF17919"/>
    </source>
</evidence>
<evidence type="ECO:0000313" key="3">
    <source>
        <dbReference type="Proteomes" id="UP000219338"/>
    </source>
</evidence>
<dbReference type="AlphaFoldDB" id="A0A284QTY2"/>
<gene>
    <name evidence="2" type="ORF">ARMOST_03237</name>
</gene>
<dbReference type="InterPro" id="IPR043128">
    <property type="entry name" value="Rev_trsase/Diguanyl_cyclase"/>
</dbReference>
<proteinExistence type="predicted"/>
<accession>A0A284QTY2</accession>
<keyword evidence="3" id="KW-1185">Reference proteome</keyword>
<protein>
    <recommendedName>
        <fullName evidence="1">Reverse transcriptase/retrotransposon-derived protein RNase H-like domain-containing protein</fullName>
    </recommendedName>
</protein>
<dbReference type="InterPro" id="IPR051320">
    <property type="entry name" value="Viral_Replic_Matur_Polypro"/>
</dbReference>
<reference evidence="3" key="1">
    <citation type="journal article" date="2017" name="Nat. Ecol. Evol.">
        <title>Genome expansion and lineage-specific genetic innovations in the forest pathogenic fungi Armillaria.</title>
        <authorList>
            <person name="Sipos G."/>
            <person name="Prasanna A.N."/>
            <person name="Walter M.C."/>
            <person name="O'Connor E."/>
            <person name="Balint B."/>
            <person name="Krizsan K."/>
            <person name="Kiss B."/>
            <person name="Hess J."/>
            <person name="Varga T."/>
            <person name="Slot J."/>
            <person name="Riley R."/>
            <person name="Boka B."/>
            <person name="Rigling D."/>
            <person name="Barry K."/>
            <person name="Lee J."/>
            <person name="Mihaltcheva S."/>
            <person name="LaButti K."/>
            <person name="Lipzen A."/>
            <person name="Waldron R."/>
            <person name="Moloney N.M."/>
            <person name="Sperisen C."/>
            <person name="Kredics L."/>
            <person name="Vagvoelgyi C."/>
            <person name="Patrignani A."/>
            <person name="Fitzpatrick D."/>
            <person name="Nagy I."/>
            <person name="Doyle S."/>
            <person name="Anderson J.B."/>
            <person name="Grigoriev I.V."/>
            <person name="Gueldener U."/>
            <person name="Muensterkoetter M."/>
            <person name="Nagy L.G."/>
        </authorList>
    </citation>
    <scope>NUCLEOTIDE SEQUENCE [LARGE SCALE GENOMIC DNA]</scope>
    <source>
        <strain evidence="3">C18/9</strain>
    </source>
</reference>
<organism evidence="2 3">
    <name type="scientific">Armillaria ostoyae</name>
    <name type="common">Armillaria root rot fungus</name>
    <dbReference type="NCBI Taxonomy" id="47428"/>
    <lineage>
        <taxon>Eukaryota</taxon>
        <taxon>Fungi</taxon>
        <taxon>Dikarya</taxon>
        <taxon>Basidiomycota</taxon>
        <taxon>Agaricomycotina</taxon>
        <taxon>Agaricomycetes</taxon>
        <taxon>Agaricomycetidae</taxon>
        <taxon>Agaricales</taxon>
        <taxon>Marasmiineae</taxon>
        <taxon>Physalacriaceae</taxon>
        <taxon>Armillaria</taxon>
    </lineage>
</organism>
<dbReference type="InterPro" id="IPR043502">
    <property type="entry name" value="DNA/RNA_pol_sf"/>
</dbReference>
<sequence>MFQWIMNDILIFLKTLEEHRKIIRHVLELLRKHKLFLKAEKCEFKVLETEYLRVIISKGSICMDPIKVMGITEWPVSTKKKELQLFLGFTNFYQCFIKGYSDIVCPMMHLTRKETWTWGTAQQIAFQQLKHQLAMDVILAIPTEKGKFHIEADASEGIIGTVLSQEQDGKWRPVAFLSKALTVTECNYKIYDKELLAIMLTLDE</sequence>
<dbReference type="SUPFAM" id="SSF56672">
    <property type="entry name" value="DNA/RNA polymerases"/>
    <property type="match status" value="1"/>
</dbReference>
<dbReference type="Pfam" id="PF17919">
    <property type="entry name" value="RT_RNaseH_2"/>
    <property type="match status" value="1"/>
</dbReference>
<dbReference type="STRING" id="47428.A0A284QTY2"/>
<dbReference type="Gene3D" id="3.30.70.270">
    <property type="match status" value="2"/>
</dbReference>
<feature type="domain" description="Reverse transcriptase/retrotransposon-derived protein RNase H-like" evidence="1">
    <location>
        <begin position="118"/>
        <end position="203"/>
    </location>
</feature>
<dbReference type="OrthoDB" id="3033917at2759"/>
<dbReference type="Proteomes" id="UP000219338">
    <property type="component" value="Unassembled WGS sequence"/>
</dbReference>
<name>A0A284QTY2_ARMOS</name>
<dbReference type="InterPro" id="IPR041577">
    <property type="entry name" value="RT_RNaseH_2"/>
</dbReference>